<comment type="subcellular location">
    <subcellularLocation>
        <location evidence="1">Cytoplasm</location>
    </subcellularLocation>
</comment>
<dbReference type="Gene3D" id="3.80.10.10">
    <property type="entry name" value="Ribonuclease Inhibitor"/>
    <property type="match status" value="1"/>
</dbReference>
<keyword evidence="6" id="KW-1185">Reference proteome</keyword>
<feature type="non-terminal residue" evidence="5">
    <location>
        <position position="1"/>
    </location>
</feature>
<gene>
    <name evidence="5" type="primary">Lrrc14_11</name>
    <name evidence="5" type="ORF">OENOEN_R14724</name>
</gene>
<evidence type="ECO:0000256" key="1">
    <source>
        <dbReference type="ARBA" id="ARBA00004496"/>
    </source>
</evidence>
<name>A0A7L1E6C4_OENON</name>
<evidence type="ECO:0000256" key="2">
    <source>
        <dbReference type="ARBA" id="ARBA00022490"/>
    </source>
</evidence>
<evidence type="ECO:0000313" key="5">
    <source>
        <dbReference type="EMBL" id="NXM85022.1"/>
    </source>
</evidence>
<sequence>MDSLVLLCARRVVAQCSPPAVHALRDLPPDLYPLLFQLAFLDGKPLVLRVLVAFWPFPELHFQRLVRDWKLLPDHTCMDCIQAVIEGVVEQLQRVLREPGCHSSLRMLDMTGLPDSVSSRTLSGFSIWSTTRALASACVEMSKHQQEFQRHRGRSRGRSKGRLRPLGVDVRADLCVDILSYGILHSVLHATAAVPLRLKCRIFKAKDILAFDIVTLLESLDPSCVRRVDLCFKSLGLTEFSKILLQLSRFPELRSLKLHNSNVDVQHPMLESAIITPLLAWRQGFLPSFSELSLGSSRLSGILRQIRCDLQAPLESLELASSSLIPTDLAFLSQSFHAPALKSLEVNGLDVSKDFLEPLQLLLEKTSASLLYLDLRDCRMANAHLDVLLPALLRCSHLRFLGLHGNHLSTVALRNLLQKIVELPDLHLVVYPFPVDCYKLDRLESGFDFVTDEELLSAATAEFFQILENSRRTDLDWTYNPDSHDVLDYFSL</sequence>
<reference evidence="5 6" key="1">
    <citation type="submission" date="2019-09" db="EMBL/GenBank/DDBJ databases">
        <title>Bird 10,000 Genomes (B10K) Project - Family phase.</title>
        <authorList>
            <person name="Zhang G."/>
        </authorList>
    </citation>
    <scope>NUCLEOTIDE SEQUENCE [LARGE SCALE GENOMIC DNA]</scope>
    <source>
        <strain evidence="5">B10K-DU-001-74</strain>
        <tissue evidence="5">Muscle</tissue>
    </source>
</reference>
<feature type="non-terminal residue" evidence="5">
    <location>
        <position position="492"/>
    </location>
</feature>
<dbReference type="PANTHER" id="PTHR14224:SF9">
    <property type="entry name" value="LEUCINE-RICH REPEAT-CONTAINING PROTEIN 14"/>
    <property type="match status" value="1"/>
</dbReference>
<keyword evidence="3" id="KW-0433">Leucine-rich repeat</keyword>
<protein>
    <submittedName>
        <fullName evidence="5">LRC14 protein</fullName>
    </submittedName>
</protein>
<evidence type="ECO:0000256" key="4">
    <source>
        <dbReference type="ARBA" id="ARBA00022737"/>
    </source>
</evidence>
<dbReference type="GO" id="GO:0005737">
    <property type="term" value="C:cytoplasm"/>
    <property type="evidence" value="ECO:0007669"/>
    <property type="project" value="UniProtKB-SubCell"/>
</dbReference>
<dbReference type="InterPro" id="IPR032675">
    <property type="entry name" value="LRR_dom_sf"/>
</dbReference>
<organism evidence="5 6">
    <name type="scientific">Oenanthe oenanthe</name>
    <name type="common">Northern wheatear</name>
    <dbReference type="NCBI Taxonomy" id="279966"/>
    <lineage>
        <taxon>Eukaryota</taxon>
        <taxon>Metazoa</taxon>
        <taxon>Chordata</taxon>
        <taxon>Craniata</taxon>
        <taxon>Vertebrata</taxon>
        <taxon>Euteleostomi</taxon>
        <taxon>Archelosauria</taxon>
        <taxon>Archosauria</taxon>
        <taxon>Dinosauria</taxon>
        <taxon>Saurischia</taxon>
        <taxon>Theropoda</taxon>
        <taxon>Coelurosauria</taxon>
        <taxon>Aves</taxon>
        <taxon>Neognathae</taxon>
        <taxon>Neoaves</taxon>
        <taxon>Telluraves</taxon>
        <taxon>Australaves</taxon>
        <taxon>Passeriformes</taxon>
        <taxon>Muscicapidae</taxon>
        <taxon>Oenanthe</taxon>
    </lineage>
</organism>
<dbReference type="InterPro" id="IPR050694">
    <property type="entry name" value="LRRC14/PRAME"/>
</dbReference>
<proteinExistence type="predicted"/>
<dbReference type="Proteomes" id="UP000565754">
    <property type="component" value="Unassembled WGS sequence"/>
</dbReference>
<evidence type="ECO:0000256" key="3">
    <source>
        <dbReference type="ARBA" id="ARBA00022614"/>
    </source>
</evidence>
<dbReference type="EMBL" id="VXBF01006985">
    <property type="protein sequence ID" value="NXM85022.1"/>
    <property type="molecule type" value="Genomic_DNA"/>
</dbReference>
<evidence type="ECO:0000313" key="6">
    <source>
        <dbReference type="Proteomes" id="UP000565754"/>
    </source>
</evidence>
<keyword evidence="4" id="KW-0677">Repeat</keyword>
<dbReference type="PANTHER" id="PTHR14224">
    <property type="entry name" value="SIMILAR TO PREFERENTIALLY EXPRESSED ANTIGEN IN MELANOMA-LIKE 3"/>
    <property type="match status" value="1"/>
</dbReference>
<dbReference type="SUPFAM" id="SSF52047">
    <property type="entry name" value="RNI-like"/>
    <property type="match status" value="1"/>
</dbReference>
<keyword evidence="2" id="KW-0963">Cytoplasm</keyword>
<dbReference type="AlphaFoldDB" id="A0A7L1E6C4"/>
<comment type="caution">
    <text evidence="5">The sequence shown here is derived from an EMBL/GenBank/DDBJ whole genome shotgun (WGS) entry which is preliminary data.</text>
</comment>
<accession>A0A7L1E6C4</accession>